<dbReference type="InterPro" id="IPR029479">
    <property type="entry name" value="Nitroreductase"/>
</dbReference>
<comment type="similarity">
    <text evidence="1">Belongs to the nitroreductase family.</text>
</comment>
<organism evidence="4 5">
    <name type="scientific">Chitinibacter bivalviorum</name>
    <dbReference type="NCBI Taxonomy" id="2739434"/>
    <lineage>
        <taxon>Bacteria</taxon>
        <taxon>Pseudomonadati</taxon>
        <taxon>Pseudomonadota</taxon>
        <taxon>Betaproteobacteria</taxon>
        <taxon>Neisseriales</taxon>
        <taxon>Chitinibacteraceae</taxon>
        <taxon>Chitinibacter</taxon>
    </lineage>
</organism>
<dbReference type="Pfam" id="PF00881">
    <property type="entry name" value="Nitroreductase"/>
    <property type="match status" value="2"/>
</dbReference>
<evidence type="ECO:0000256" key="1">
    <source>
        <dbReference type="ARBA" id="ARBA00007118"/>
    </source>
</evidence>
<feature type="domain" description="Nitroreductase" evidence="3">
    <location>
        <begin position="231"/>
        <end position="321"/>
    </location>
</feature>
<evidence type="ECO:0000256" key="2">
    <source>
        <dbReference type="ARBA" id="ARBA00023002"/>
    </source>
</evidence>
<dbReference type="Gene3D" id="3.40.109.10">
    <property type="entry name" value="NADH Oxidase"/>
    <property type="match status" value="1"/>
</dbReference>
<dbReference type="PANTHER" id="PTHR43673">
    <property type="entry name" value="NAD(P)H NITROREDUCTASE YDGI-RELATED"/>
    <property type="match status" value="1"/>
</dbReference>
<dbReference type="GO" id="GO:0016491">
    <property type="term" value="F:oxidoreductase activity"/>
    <property type="evidence" value="ECO:0007669"/>
    <property type="project" value="UniProtKB-KW"/>
</dbReference>
<accession>A0A7H9BIZ8</accession>
<evidence type="ECO:0000313" key="5">
    <source>
        <dbReference type="Proteomes" id="UP000509597"/>
    </source>
</evidence>
<gene>
    <name evidence="4" type="ORF">HQ393_08120</name>
</gene>
<dbReference type="RefSeq" id="WP_179358296.1">
    <property type="nucleotide sequence ID" value="NZ_CP058627.1"/>
</dbReference>
<keyword evidence="5" id="KW-1185">Reference proteome</keyword>
<dbReference type="KEGG" id="chiz:HQ393_08120"/>
<sequence length="344" mass="39160">MLKKFIREKMQENRSLKSIYNGSRAFYHRARKLSFFAYDVTHTFKHMSWTGGNQTQYSVISSELLFQFHKLEKGLCMPGEKRFFGYDPAIATIDLLQSWYEMGYSVNDPIYCGAIETLRAYRMRLSQTPPKKGEILLRRLDQQLAAHAKIKIELETPQNIITINPDDALPAYEKLVLARRSVREFSDQSIDPLLIERAISLAQLSPSACNRQPCRVHLYSAKDKIERLLSLQNGNRGFGHTAPMLLIITSDANTFFDASERNQPYVDGGLFSMNLLYALQAQGLSTCCLNWCAEPAQDKAAHRDGEIPQAERIIMYLLVGYAANTARVPRSARRALENTLITHS</sequence>
<protein>
    <submittedName>
        <fullName evidence="4">Nitroreductase family protein</fullName>
    </submittedName>
</protein>
<dbReference type="SUPFAM" id="SSF55469">
    <property type="entry name" value="FMN-dependent nitroreductase-like"/>
    <property type="match status" value="1"/>
</dbReference>
<evidence type="ECO:0000259" key="3">
    <source>
        <dbReference type="Pfam" id="PF00881"/>
    </source>
</evidence>
<dbReference type="AlphaFoldDB" id="A0A7H9BIZ8"/>
<proteinExistence type="inferred from homology"/>
<dbReference type="InterPro" id="IPR000415">
    <property type="entry name" value="Nitroreductase-like"/>
</dbReference>
<keyword evidence="2" id="KW-0560">Oxidoreductase</keyword>
<reference evidence="4 5" key="1">
    <citation type="submission" date="2020-07" db="EMBL/GenBank/DDBJ databases">
        <title>Complete genome sequence of Chitinibacter sp. 2T18.</title>
        <authorList>
            <person name="Bae J.-W."/>
            <person name="Choi J.-W."/>
        </authorList>
    </citation>
    <scope>NUCLEOTIDE SEQUENCE [LARGE SCALE GENOMIC DNA]</scope>
    <source>
        <strain evidence="4 5">2T18</strain>
    </source>
</reference>
<dbReference type="PANTHER" id="PTHR43673:SF10">
    <property type="entry name" value="NADH DEHYDROGENASE_NAD(P)H NITROREDUCTASE XCC3605-RELATED"/>
    <property type="match status" value="1"/>
</dbReference>
<name>A0A7H9BIZ8_9NEIS</name>
<feature type="domain" description="Nitroreductase" evidence="3">
    <location>
        <begin position="177"/>
        <end position="229"/>
    </location>
</feature>
<evidence type="ECO:0000313" key="4">
    <source>
        <dbReference type="EMBL" id="QLG88218.1"/>
    </source>
</evidence>
<dbReference type="Proteomes" id="UP000509597">
    <property type="component" value="Chromosome"/>
</dbReference>
<dbReference type="EMBL" id="CP058627">
    <property type="protein sequence ID" value="QLG88218.1"/>
    <property type="molecule type" value="Genomic_DNA"/>
</dbReference>